<evidence type="ECO:0000313" key="2">
    <source>
        <dbReference type="EMBL" id="GAY22651.1"/>
    </source>
</evidence>
<reference evidence="2" key="4">
    <citation type="submission" date="2017-10" db="EMBL/GenBank/DDBJ databases">
        <authorList>
            <person name="Banno H."/>
            <person name="Chua N.-H."/>
        </authorList>
    </citation>
    <scope>NUCLEOTIDE SEQUENCE</scope>
    <source>
        <strain evidence="2">OMI</strain>
    </source>
</reference>
<dbReference type="EMBL" id="CP060035">
    <property type="protein sequence ID" value="QOT71655.1"/>
    <property type="molecule type" value="Genomic_DNA"/>
</dbReference>
<evidence type="ECO:0000313" key="5">
    <source>
        <dbReference type="Proteomes" id="UP000593663"/>
    </source>
</evidence>
<dbReference type="Proteomes" id="UP000221538">
    <property type="component" value="Unassembled WGS sequence"/>
</dbReference>
<reference evidence="2" key="3">
    <citation type="submission" date="2017-10" db="EMBL/GenBank/DDBJ databases">
        <title>Bioaugmenting a lab-scale membrane bioreactor with Sphingobium fuliginis OMI to degrade 4-tert-butylphenol.</title>
        <authorList>
            <person name="Takada K."/>
            <person name="Shiba T."/>
            <person name="Soda S."/>
            <person name="Inoue D."/>
            <person name="Miyake M."/>
            <person name="Eguchi M."/>
            <person name="Ike M."/>
        </authorList>
    </citation>
    <scope>NUCLEOTIDE SEQUENCE</scope>
    <source>
        <strain evidence="2">OMI</strain>
    </source>
</reference>
<evidence type="ECO:0000313" key="4">
    <source>
        <dbReference type="Proteomes" id="UP000221538"/>
    </source>
</evidence>
<reference evidence="5" key="5">
    <citation type="submission" date="2020-08" db="EMBL/GenBank/DDBJ databases">
        <title>Complete genome sequence of Sphingobium barthaii strain KK22, a high-molecular-weight polycyclic aromatic hydrocarbon-degrading soil bacterium.</title>
        <authorList>
            <person name="Mori J.F."/>
            <person name="Kanaly R.A."/>
        </authorList>
    </citation>
    <scope>NUCLEOTIDE SEQUENCE [LARGE SCALE GENOMIC DNA]</scope>
    <source>
        <strain evidence="5">KK22</strain>
    </source>
</reference>
<dbReference type="Proteomes" id="UP000593663">
    <property type="component" value="Chromosome 1"/>
</dbReference>
<proteinExistence type="predicted"/>
<dbReference type="RefSeq" id="WP_025548761.1">
    <property type="nucleotide sequence ID" value="NZ_BATN01000027.1"/>
</dbReference>
<reference evidence="2 4" key="2">
    <citation type="journal article" date="2013" name="Environ. Sci. Technol.">
        <title>The 4-tert-butylphenol-utilizing bacterium Sphingobium fuliginis OMI can degrade bisphenols via phenolic ring hydroxylation and meta-cleavage pathway.</title>
        <authorList>
            <person name="Ogata Y."/>
            <person name="Goda S."/>
            <person name="Toyama T."/>
            <person name="Sei K."/>
            <person name="Ike M."/>
        </authorList>
    </citation>
    <scope>NUCLEOTIDE SEQUENCE [LARGE SCALE GENOMIC DNA]</scope>
    <source>
        <strain evidence="2 4">OMI</strain>
    </source>
</reference>
<feature type="compositionally biased region" description="Basic and acidic residues" evidence="1">
    <location>
        <begin position="54"/>
        <end position="64"/>
    </location>
</feature>
<organism evidence="2 4">
    <name type="scientific">Sphingobium fuliginis (strain ATCC 27551)</name>
    <dbReference type="NCBI Taxonomy" id="336203"/>
    <lineage>
        <taxon>Bacteria</taxon>
        <taxon>Pseudomonadati</taxon>
        <taxon>Pseudomonadota</taxon>
        <taxon>Alphaproteobacteria</taxon>
        <taxon>Sphingomonadales</taxon>
        <taxon>Sphingomonadaceae</taxon>
        <taxon>Sphingobium</taxon>
    </lineage>
</organism>
<gene>
    <name evidence="3" type="ORF">H5V43_00215</name>
    <name evidence="2" type="ORF">SFOMI_3210</name>
</gene>
<dbReference type="EMBL" id="BEWI01000032">
    <property type="protein sequence ID" value="GAY22651.1"/>
    <property type="molecule type" value="Genomic_DNA"/>
</dbReference>
<protein>
    <submittedName>
        <fullName evidence="2">Uncharacterized protein</fullName>
    </submittedName>
</protein>
<evidence type="ECO:0000313" key="3">
    <source>
        <dbReference type="EMBL" id="QOT71655.1"/>
    </source>
</evidence>
<accession>A0A292ZIB9</accession>
<sequence>MRKTIIFTLGIFTRGIFTLAICTLGLGPALPAHAQDYRDLRRATDAAIASDIARDRQAERDARRQPYVSPGYGPIQTATAARNACAAKAREEAGPGAKVLGRIAASTMSTGWEVEGEVGPFDGRRSVPFVCSVRNGSVSGILLQPDR</sequence>
<evidence type="ECO:0000256" key="1">
    <source>
        <dbReference type="SAM" id="MobiDB-lite"/>
    </source>
</evidence>
<reference evidence="3" key="6">
    <citation type="journal article" date="2021" name="Microbiol. Resour. Announc.">
        <title>Complete Genome Sequence of Sphingobium barthaii KK22, a High-Molecular-Weight Polycyclic Aromatic Hydrocarbon-Degrading Soil Bacterium.</title>
        <authorList>
            <person name="Mori J.F."/>
            <person name="Kanaly R.A."/>
        </authorList>
    </citation>
    <scope>NUCLEOTIDE SEQUENCE</scope>
    <source>
        <strain evidence="3">KK22</strain>
    </source>
</reference>
<reference evidence="2 4" key="1">
    <citation type="journal article" date="2013" name="Biodegradation">
        <title>Occurrence of 4-tert-butylphenol (4-t-BP) biodegradation in an aquatic sample caused by the presence of Spirodela polyrrhiza and isolation of a 4-t-BP-utilizing bacterium.</title>
        <authorList>
            <person name="Ogata Y."/>
            <person name="Toyama T."/>
            <person name="Yu N."/>
            <person name="Wang X."/>
            <person name="Sei K."/>
            <person name="Ike M."/>
        </authorList>
    </citation>
    <scope>NUCLEOTIDE SEQUENCE [LARGE SCALE GENOMIC DNA]</scope>
    <source>
        <strain evidence="2 4">OMI</strain>
    </source>
</reference>
<dbReference type="AlphaFoldDB" id="A0A292ZIB9"/>
<name>A0A292ZIB9_SPHSA</name>
<feature type="region of interest" description="Disordered" evidence="1">
    <location>
        <begin position="54"/>
        <end position="75"/>
    </location>
</feature>
<dbReference type="KEGG" id="sbar:H5V43_00215"/>